<dbReference type="Pfam" id="PF05974">
    <property type="entry name" value="DUF892"/>
    <property type="match status" value="1"/>
</dbReference>
<protein>
    <submittedName>
        <fullName evidence="1">Ferritin-like metal-binding protein YciE</fullName>
    </submittedName>
</protein>
<name>A0A1I4IPN1_9ACTN</name>
<reference evidence="1 2" key="1">
    <citation type="submission" date="2016-10" db="EMBL/GenBank/DDBJ databases">
        <authorList>
            <person name="de Groot N.N."/>
        </authorList>
    </citation>
    <scope>NUCLEOTIDE SEQUENCE [LARGE SCALE GENOMIC DNA]</scope>
    <source>
        <strain evidence="1 2">DSM 45317</strain>
    </source>
</reference>
<evidence type="ECO:0000313" key="1">
    <source>
        <dbReference type="EMBL" id="SFL56308.1"/>
    </source>
</evidence>
<organism evidence="1 2">
    <name type="scientific">Geodermatophilus ruber</name>
    <dbReference type="NCBI Taxonomy" id="504800"/>
    <lineage>
        <taxon>Bacteria</taxon>
        <taxon>Bacillati</taxon>
        <taxon>Actinomycetota</taxon>
        <taxon>Actinomycetes</taxon>
        <taxon>Geodermatophilales</taxon>
        <taxon>Geodermatophilaceae</taxon>
        <taxon>Geodermatophilus</taxon>
    </lineage>
</organism>
<sequence>MALNNPLDLFQYELCGMYDAEHKIAEMYGEMAGQIQDGDLAQTFRTDEQKARQKIGNLEQCFQAIGAQAERVPCPPIDGMRQDMQQVMSQNPSPDVLGMKAVGTAMKAAHFEIASYRGLVDKAVIVGDTPCSQILQTILVQVEETAATHERLSHEMSQRLLAPA</sequence>
<dbReference type="InterPro" id="IPR010287">
    <property type="entry name" value="DUF892_YciF-like"/>
</dbReference>
<keyword evidence="2" id="KW-1185">Reference proteome</keyword>
<dbReference type="InParanoid" id="A0A1I4IPN1"/>
<dbReference type="Proteomes" id="UP000199152">
    <property type="component" value="Unassembled WGS sequence"/>
</dbReference>
<dbReference type="PANTHER" id="PTHR30565">
    <property type="entry name" value="PROTEIN YCIF"/>
    <property type="match status" value="1"/>
</dbReference>
<dbReference type="RefSeq" id="WP_177212882.1">
    <property type="nucleotide sequence ID" value="NZ_FOSW01000013.1"/>
</dbReference>
<dbReference type="PANTHER" id="PTHR30565:SF9">
    <property type="entry name" value="PROTEIN YCIF"/>
    <property type="match status" value="1"/>
</dbReference>
<dbReference type="InterPro" id="IPR047114">
    <property type="entry name" value="YciF"/>
</dbReference>
<dbReference type="AlphaFoldDB" id="A0A1I4IPN1"/>
<dbReference type="InterPro" id="IPR012347">
    <property type="entry name" value="Ferritin-like"/>
</dbReference>
<gene>
    <name evidence="1" type="ORF">SAMN04488085_11378</name>
</gene>
<dbReference type="InterPro" id="IPR009078">
    <property type="entry name" value="Ferritin-like_SF"/>
</dbReference>
<dbReference type="SUPFAM" id="SSF47240">
    <property type="entry name" value="Ferritin-like"/>
    <property type="match status" value="1"/>
</dbReference>
<proteinExistence type="predicted"/>
<dbReference type="Gene3D" id="1.20.1260.10">
    <property type="match status" value="1"/>
</dbReference>
<dbReference type="EMBL" id="FOSW01000013">
    <property type="protein sequence ID" value="SFL56308.1"/>
    <property type="molecule type" value="Genomic_DNA"/>
</dbReference>
<accession>A0A1I4IPN1</accession>
<evidence type="ECO:0000313" key="2">
    <source>
        <dbReference type="Proteomes" id="UP000199152"/>
    </source>
</evidence>